<name>A0A915DQK7_9BILA</name>
<dbReference type="InterPro" id="IPR036085">
    <property type="entry name" value="PAZ_dom_sf"/>
</dbReference>
<dbReference type="SUPFAM" id="SSF101690">
    <property type="entry name" value="PAZ domain"/>
    <property type="match status" value="1"/>
</dbReference>
<evidence type="ECO:0000313" key="1">
    <source>
        <dbReference type="Proteomes" id="UP000887574"/>
    </source>
</evidence>
<organism evidence="1 2">
    <name type="scientific">Ditylenchus dipsaci</name>
    <dbReference type="NCBI Taxonomy" id="166011"/>
    <lineage>
        <taxon>Eukaryota</taxon>
        <taxon>Metazoa</taxon>
        <taxon>Ecdysozoa</taxon>
        <taxon>Nematoda</taxon>
        <taxon>Chromadorea</taxon>
        <taxon>Rhabditida</taxon>
        <taxon>Tylenchina</taxon>
        <taxon>Tylenchomorpha</taxon>
        <taxon>Sphaerularioidea</taxon>
        <taxon>Anguinidae</taxon>
        <taxon>Anguininae</taxon>
        <taxon>Ditylenchus</taxon>
    </lineage>
</organism>
<dbReference type="WBParaSite" id="jg21873">
    <property type="protein sequence ID" value="jg21873"/>
    <property type="gene ID" value="jg21873"/>
</dbReference>
<dbReference type="Proteomes" id="UP000887574">
    <property type="component" value="Unplaced"/>
</dbReference>
<proteinExistence type="predicted"/>
<protein>
    <submittedName>
        <fullName evidence="2">PAZ domain-containing protein</fullName>
    </submittedName>
</protein>
<keyword evidence="1" id="KW-1185">Reference proteome</keyword>
<dbReference type="AlphaFoldDB" id="A0A915DQK7"/>
<evidence type="ECO:0000313" key="2">
    <source>
        <dbReference type="WBParaSite" id="jg21873"/>
    </source>
</evidence>
<reference evidence="2" key="1">
    <citation type="submission" date="2022-11" db="UniProtKB">
        <authorList>
            <consortium name="WormBaseParasite"/>
        </authorList>
    </citation>
    <scope>IDENTIFICATION</scope>
</reference>
<dbReference type="Gene3D" id="2.170.260.10">
    <property type="entry name" value="paz domain"/>
    <property type="match status" value="1"/>
</dbReference>
<sequence>MCIVKQHNGHNFLERCTLASVDFLQQSISTIDSVEADLSSHGAEICETMTKIKEMYKIVKMQFAELIQLNDDRVDMIKQVSVKCKTLHLKSDIEEQVKVAENVKDLVLNEWPALDECLPDIREKAKDIYSILEDLISVSKGNGVSIIKQKDDKITCNDSASDKRKTQEISQKSINFANMVGNPPKTVRIGAFTTKPAKEVVISHQDKPMSIISYYKTIHNYIVKQPNLPCVAEFVPKGSIGCVQNYHLLETLKVLPGQKVPMIKQVLF</sequence>
<accession>A0A915DQK7</accession>